<dbReference type="Pfam" id="PF07221">
    <property type="entry name" value="GlcNAc_2-epim"/>
    <property type="match status" value="1"/>
</dbReference>
<reference evidence="3 4" key="1">
    <citation type="submission" date="2018-05" db="EMBL/GenBank/DDBJ databases">
        <title>Salinimonas sp. HMF8227 Genome sequencing and assembly.</title>
        <authorList>
            <person name="Kang H."/>
            <person name="Kang J."/>
            <person name="Cha I."/>
            <person name="Kim H."/>
            <person name="Joh K."/>
        </authorList>
    </citation>
    <scope>NUCLEOTIDE SEQUENCE [LARGE SCALE GENOMIC DNA]</scope>
    <source>
        <strain evidence="3 4">HMF8227</strain>
    </source>
</reference>
<dbReference type="OrthoDB" id="9806359at2"/>
<keyword evidence="4" id="KW-1185">Reference proteome</keyword>
<proteinExistence type="inferred from homology"/>
<accession>A0A2S2E396</accession>
<dbReference type="SUPFAM" id="SSF48208">
    <property type="entry name" value="Six-hairpin glycosidases"/>
    <property type="match status" value="1"/>
</dbReference>
<dbReference type="PANTHER" id="PTHR15108">
    <property type="entry name" value="N-ACYLGLUCOSAMINE-2-EPIMERASE"/>
    <property type="match status" value="1"/>
</dbReference>
<dbReference type="FunFam" id="1.50.10.10:FF:000057">
    <property type="entry name" value="N-acylglucosamine 2-epimerase"/>
    <property type="match status" value="1"/>
</dbReference>
<dbReference type="KEGG" id="salh:HMF8227_01517"/>
<dbReference type="InterPro" id="IPR008928">
    <property type="entry name" value="6-hairpin_glycosidase_sf"/>
</dbReference>
<dbReference type="EMBL" id="CP029347">
    <property type="protein sequence ID" value="AWL11992.1"/>
    <property type="molecule type" value="Genomic_DNA"/>
</dbReference>
<dbReference type="Gene3D" id="1.50.10.10">
    <property type="match status" value="1"/>
</dbReference>
<evidence type="ECO:0000256" key="1">
    <source>
        <dbReference type="ARBA" id="ARBA00008558"/>
    </source>
</evidence>
<evidence type="ECO:0000313" key="4">
    <source>
        <dbReference type="Proteomes" id="UP000245728"/>
    </source>
</evidence>
<dbReference type="GO" id="GO:0016853">
    <property type="term" value="F:isomerase activity"/>
    <property type="evidence" value="ECO:0007669"/>
    <property type="project" value="UniProtKB-KW"/>
</dbReference>
<dbReference type="CDD" id="cd00249">
    <property type="entry name" value="AGE"/>
    <property type="match status" value="1"/>
</dbReference>
<keyword evidence="2 3" id="KW-0413">Isomerase</keyword>
<dbReference type="Proteomes" id="UP000245728">
    <property type="component" value="Chromosome"/>
</dbReference>
<evidence type="ECO:0000256" key="2">
    <source>
        <dbReference type="ARBA" id="ARBA00023235"/>
    </source>
</evidence>
<name>A0A2S2E396_9ALTE</name>
<gene>
    <name evidence="3" type="ORF">HMF8227_01517</name>
</gene>
<organism evidence="3 4">
    <name type="scientific">Saliniradius amylolyticus</name>
    <dbReference type="NCBI Taxonomy" id="2183582"/>
    <lineage>
        <taxon>Bacteria</taxon>
        <taxon>Pseudomonadati</taxon>
        <taxon>Pseudomonadota</taxon>
        <taxon>Gammaproteobacteria</taxon>
        <taxon>Alteromonadales</taxon>
        <taxon>Alteromonadaceae</taxon>
        <taxon>Saliniradius</taxon>
    </lineage>
</organism>
<dbReference type="AlphaFoldDB" id="A0A2S2E396"/>
<comment type="similarity">
    <text evidence="1">Belongs to the N-acylglucosamine 2-epimerase family.</text>
</comment>
<dbReference type="InterPro" id="IPR012341">
    <property type="entry name" value="6hp_glycosidase-like_sf"/>
</dbReference>
<protein>
    <submittedName>
        <fullName evidence="3">Sulfoquinovose isomerase</fullName>
    </submittedName>
</protein>
<dbReference type="RefSeq" id="WP_109339601.1">
    <property type="nucleotide sequence ID" value="NZ_CP029347.1"/>
</dbReference>
<dbReference type="InterPro" id="IPR034116">
    <property type="entry name" value="AGE_dom"/>
</dbReference>
<dbReference type="InterPro" id="IPR010819">
    <property type="entry name" value="AGE/CE"/>
</dbReference>
<evidence type="ECO:0000313" key="3">
    <source>
        <dbReference type="EMBL" id="AWL11992.1"/>
    </source>
</evidence>
<dbReference type="GO" id="GO:0005975">
    <property type="term" value="P:carbohydrate metabolic process"/>
    <property type="evidence" value="ECO:0007669"/>
    <property type="project" value="InterPro"/>
</dbReference>
<sequence length="392" mass="45996">MPDFKDARFLRQHIDDILAFYDPQVVDGVNGGFHQNYYDNGTVFDKGHKHLVSSTRMVVNYCRAYQDTGKERYLALAKHGLSYIRNQHWDTARQGYNWILQDNQPVDQTNHCYGLAFVILAYSRCVEVGIESARADLYRTWEILNRRFWQSHIELYADEASPDWKQLGDYRGQNANMHCCEATLAAYQATGDEVFLERAYTLAKTVAVKLADKTGGLIWEHFGKQLNIDWDYNKDDPQNLYRPWGFQPGHQTEWTKLLVTLHRYKKEDWLLKRARALFDRSLELCWDDQHGGICYGHAPDNSICDSDKYFWVQCETFAAAAMLAQATDDQQYWRWYEQIWAYAWDHFVDHKYGAWYRILKANNDKYTNEKSILGGKCDYHTMGACWDTLAVL</sequence>